<dbReference type="EMBL" id="LAXJ01000003">
    <property type="protein sequence ID" value="KRS13899.1"/>
    <property type="molecule type" value="Genomic_DNA"/>
</dbReference>
<dbReference type="STRING" id="1641875.XM53_04940"/>
<gene>
    <name evidence="1" type="ORF">XM53_04940</name>
</gene>
<dbReference type="Proteomes" id="UP000051295">
    <property type="component" value="Unassembled WGS sequence"/>
</dbReference>
<reference evidence="1 2" key="1">
    <citation type="submission" date="2015-04" db="EMBL/GenBank/DDBJ databases">
        <title>The draft genome sequence of Roseovarius sp.R12b.</title>
        <authorList>
            <person name="Li G."/>
            <person name="Lai Q."/>
            <person name="Shao Z."/>
            <person name="Yan P."/>
        </authorList>
    </citation>
    <scope>NUCLEOTIDE SEQUENCE [LARGE SCALE GENOMIC DNA]</scope>
    <source>
        <strain evidence="1 2">R12B</strain>
    </source>
</reference>
<dbReference type="AlphaFoldDB" id="A0A0T5NYA2"/>
<dbReference type="OrthoDB" id="9778250at2"/>
<dbReference type="PATRIC" id="fig|1641875.4.peg.3006"/>
<dbReference type="RefSeq" id="WP_057790875.1">
    <property type="nucleotide sequence ID" value="NZ_LAXJ01000003.1"/>
</dbReference>
<accession>A0A0T5NYA2</accession>
<keyword evidence="2" id="KW-1185">Reference proteome</keyword>
<evidence type="ECO:0000313" key="1">
    <source>
        <dbReference type="EMBL" id="KRS13899.1"/>
    </source>
</evidence>
<organism evidence="1 2">
    <name type="scientific">Roseovarius atlanticus</name>
    <dbReference type="NCBI Taxonomy" id="1641875"/>
    <lineage>
        <taxon>Bacteria</taxon>
        <taxon>Pseudomonadati</taxon>
        <taxon>Pseudomonadota</taxon>
        <taxon>Alphaproteobacteria</taxon>
        <taxon>Rhodobacterales</taxon>
        <taxon>Roseobacteraceae</taxon>
        <taxon>Roseovarius</taxon>
    </lineage>
</organism>
<protein>
    <submittedName>
        <fullName evidence="1">Uncharacterized protein</fullName>
    </submittedName>
</protein>
<sequence>MTFQVTFNDKPPVAMEVHNAELRLALRRQKGLLLDVNLLSTRPGLTTDDRGAPGWDAPVGLSLVVSDHVVPDDRTGLRGRTVVYDGVPEFDQGFFYYWDHESLARLGLALRCDATGDFAVEAEGQSESGHVFRVDLALRLLSVTVEAGMEPGADLARALFPNGIDVSVAEMRAGGVIAQPEGTDP</sequence>
<evidence type="ECO:0000313" key="2">
    <source>
        <dbReference type="Proteomes" id="UP000051295"/>
    </source>
</evidence>
<proteinExistence type="predicted"/>
<comment type="caution">
    <text evidence="1">The sequence shown here is derived from an EMBL/GenBank/DDBJ whole genome shotgun (WGS) entry which is preliminary data.</text>
</comment>
<name>A0A0T5NYA2_9RHOB</name>